<proteinExistence type="predicted"/>
<dbReference type="SUPFAM" id="SSF52096">
    <property type="entry name" value="ClpP/crotonase"/>
    <property type="match status" value="1"/>
</dbReference>
<name>A0A1I0A9Z8_9GAMM</name>
<dbReference type="CDD" id="cd06558">
    <property type="entry name" value="crotonase-like"/>
    <property type="match status" value="1"/>
</dbReference>
<protein>
    <submittedName>
        <fullName evidence="1">2-(1,2-epoxy-1,2-dihydrophenyl)acetyl-CoA isomerase</fullName>
    </submittedName>
</protein>
<accession>A0A1I0A9Z8</accession>
<evidence type="ECO:0000313" key="1">
    <source>
        <dbReference type="EMBL" id="SES90855.1"/>
    </source>
</evidence>
<keyword evidence="2" id="KW-1185">Reference proteome</keyword>
<reference evidence="2" key="1">
    <citation type="submission" date="2016-10" db="EMBL/GenBank/DDBJ databases">
        <authorList>
            <person name="Varghese N."/>
            <person name="Submissions S."/>
        </authorList>
    </citation>
    <scope>NUCLEOTIDE SEQUENCE [LARGE SCALE GENOMIC DNA]</scope>
    <source>
        <strain evidence="2">CGMCC 1.6489</strain>
    </source>
</reference>
<dbReference type="InterPro" id="IPR001753">
    <property type="entry name" value="Enoyl-CoA_hydra/iso"/>
</dbReference>
<dbReference type="Pfam" id="PF00378">
    <property type="entry name" value="ECH_1"/>
    <property type="match status" value="1"/>
</dbReference>
<dbReference type="Proteomes" id="UP000198762">
    <property type="component" value="Unassembled WGS sequence"/>
</dbReference>
<dbReference type="PANTHER" id="PTHR43459:SF1">
    <property type="entry name" value="EG:BACN32G11.4 PROTEIN"/>
    <property type="match status" value="1"/>
</dbReference>
<evidence type="ECO:0000313" key="2">
    <source>
        <dbReference type="Proteomes" id="UP000198762"/>
    </source>
</evidence>
<dbReference type="EMBL" id="FOHZ01000002">
    <property type="protein sequence ID" value="SES90855.1"/>
    <property type="molecule type" value="Genomic_DNA"/>
</dbReference>
<dbReference type="InterPro" id="IPR029045">
    <property type="entry name" value="ClpP/crotonase-like_dom_sf"/>
</dbReference>
<dbReference type="PANTHER" id="PTHR43459">
    <property type="entry name" value="ENOYL-COA HYDRATASE"/>
    <property type="match status" value="1"/>
</dbReference>
<dbReference type="STRING" id="430453.SAMN04487962_102272"/>
<sequence>MSENRYRHVIYRVENGIGRLTLNRPERHNALVPELLEDLERALNQCRQDLPDVLVIDAAGKSFSTGGDVAGFYDTPRAERHTYASTVVGTLNKVICQLLELPVPTITAVHGMVTGGSIGLVLASDIVVAGPKASFAPWYTVVGYSPDGGWTALLPERIGRGRALDVQLTNRTITRDDALSWGLAQYGTAAGEQLATALSLATTLSGHKTGSIARTLRLNRPDPQHTAVALERERQEFLEQITTDEADRGMAAFLGRSA</sequence>
<dbReference type="GO" id="GO:0016853">
    <property type="term" value="F:isomerase activity"/>
    <property type="evidence" value="ECO:0007669"/>
    <property type="project" value="UniProtKB-KW"/>
</dbReference>
<dbReference type="RefSeq" id="WP_091848945.1">
    <property type="nucleotide sequence ID" value="NZ_FOHZ01000002.1"/>
</dbReference>
<keyword evidence="1" id="KW-0413">Isomerase</keyword>
<dbReference type="AlphaFoldDB" id="A0A1I0A9Z8"/>
<dbReference type="OrthoDB" id="9807606at2"/>
<gene>
    <name evidence="1" type="ORF">SAMN04487962_102272</name>
</gene>
<organism evidence="1 2">
    <name type="scientific">Marinobacter segnicrescens</name>
    <dbReference type="NCBI Taxonomy" id="430453"/>
    <lineage>
        <taxon>Bacteria</taxon>
        <taxon>Pseudomonadati</taxon>
        <taxon>Pseudomonadota</taxon>
        <taxon>Gammaproteobacteria</taxon>
        <taxon>Pseudomonadales</taxon>
        <taxon>Marinobacteraceae</taxon>
        <taxon>Marinobacter</taxon>
    </lineage>
</organism>
<dbReference type="Gene3D" id="3.90.226.10">
    <property type="entry name" value="2-enoyl-CoA Hydratase, Chain A, domain 1"/>
    <property type="match status" value="1"/>
</dbReference>